<dbReference type="InterPro" id="IPR011419">
    <property type="entry name" value="ATP12_ATP_synth-F1-assembly"/>
</dbReference>
<keyword evidence="5" id="KW-0143">Chaperone</keyword>
<dbReference type="PANTHER" id="PTHR21013:SF10">
    <property type="entry name" value="ATP SYNTHASE MITOCHONDRIAL F1 COMPLEX ASSEMBLY FACTOR 2"/>
    <property type="match status" value="1"/>
</dbReference>
<comment type="subcellular location">
    <subcellularLocation>
        <location evidence="1">Mitochondrion</location>
    </subcellularLocation>
</comment>
<comment type="caution">
    <text evidence="6">The sequence shown here is derived from an EMBL/GenBank/DDBJ whole genome shotgun (WGS) entry which is preliminary data.</text>
</comment>
<dbReference type="OrthoDB" id="5673at2759"/>
<name>A0A9W7ZPT4_9FUNG</name>
<dbReference type="AlphaFoldDB" id="A0A9W7ZPT4"/>
<dbReference type="InterPro" id="IPR042272">
    <property type="entry name" value="ATP12_ATP_synth-F1-assembly_N"/>
</dbReference>
<keyword evidence="4" id="KW-0496">Mitochondrion</keyword>
<dbReference type="GO" id="GO:0033615">
    <property type="term" value="P:mitochondrial proton-transporting ATP synthase complex assembly"/>
    <property type="evidence" value="ECO:0007669"/>
    <property type="project" value="TreeGrafter"/>
</dbReference>
<protein>
    <submittedName>
        <fullName evidence="6">Chaperone</fullName>
    </submittedName>
</protein>
<evidence type="ECO:0000256" key="5">
    <source>
        <dbReference type="ARBA" id="ARBA00023186"/>
    </source>
</evidence>
<proteinExistence type="inferred from homology"/>
<dbReference type="PANTHER" id="PTHR21013">
    <property type="entry name" value="ATP SYNTHASE MITOCHONDRIAL F1 COMPLEX ASSEMBLY FACTOR 2/ATP12 PROTEIN, MITOCHONDRIAL PRECURSOR"/>
    <property type="match status" value="1"/>
</dbReference>
<sequence>MCMAWGFFYTVKIDGYAVLLDKRYLKTPGGKSLRVPLEQSTLAYLIAGEWETQKDALKTHSLPLTSMVCRAQDGLTNPEDREKVVDHLLRYFKTDSICLQEDFPEALVKLQNEHWKPIIDWASKAFGIKISTTTDILGMKQPEESAKVLKDVVLAFTPTELAAFEKAVMSSKSFLIALAIIKRRITSEDAAVAARVEALSQIQYWGELINAHDMDEAEMNKHLAASACLVSKF</sequence>
<evidence type="ECO:0000256" key="3">
    <source>
        <dbReference type="ARBA" id="ARBA00022946"/>
    </source>
</evidence>
<evidence type="ECO:0000256" key="1">
    <source>
        <dbReference type="ARBA" id="ARBA00004173"/>
    </source>
</evidence>
<evidence type="ECO:0000256" key="2">
    <source>
        <dbReference type="ARBA" id="ARBA00008231"/>
    </source>
</evidence>
<keyword evidence="7" id="KW-1185">Reference proteome</keyword>
<dbReference type="GO" id="GO:0005739">
    <property type="term" value="C:mitochondrion"/>
    <property type="evidence" value="ECO:0007669"/>
    <property type="project" value="UniProtKB-SubCell"/>
</dbReference>
<reference evidence="6" key="1">
    <citation type="submission" date="2022-07" db="EMBL/GenBank/DDBJ databases">
        <title>Phylogenomic reconstructions and comparative analyses of Kickxellomycotina fungi.</title>
        <authorList>
            <person name="Reynolds N.K."/>
            <person name="Stajich J.E."/>
            <person name="Barry K."/>
            <person name="Grigoriev I.V."/>
            <person name="Crous P."/>
            <person name="Smith M.E."/>
        </authorList>
    </citation>
    <scope>NUCLEOTIDE SEQUENCE</scope>
    <source>
        <strain evidence="6">NBRC 100468</strain>
    </source>
</reference>
<comment type="similarity">
    <text evidence="2">Belongs to the ATP12 family.</text>
</comment>
<organism evidence="6 7">
    <name type="scientific">Mycoemilia scoparia</name>
    <dbReference type="NCBI Taxonomy" id="417184"/>
    <lineage>
        <taxon>Eukaryota</taxon>
        <taxon>Fungi</taxon>
        <taxon>Fungi incertae sedis</taxon>
        <taxon>Zoopagomycota</taxon>
        <taxon>Kickxellomycotina</taxon>
        <taxon>Kickxellomycetes</taxon>
        <taxon>Kickxellales</taxon>
        <taxon>Kickxellaceae</taxon>
        <taxon>Mycoemilia</taxon>
    </lineage>
</organism>
<dbReference type="InterPro" id="IPR023335">
    <property type="entry name" value="ATP12_ortho_dom_sf"/>
</dbReference>
<dbReference type="EMBL" id="JANBPU010000598">
    <property type="protein sequence ID" value="KAJ1910303.1"/>
    <property type="molecule type" value="Genomic_DNA"/>
</dbReference>
<dbReference type="Pfam" id="PF07542">
    <property type="entry name" value="ATP12"/>
    <property type="match status" value="1"/>
</dbReference>
<dbReference type="Proteomes" id="UP001150538">
    <property type="component" value="Unassembled WGS sequence"/>
</dbReference>
<gene>
    <name evidence="6" type="primary">atp12</name>
    <name evidence="6" type="ORF">H4219_006241</name>
</gene>
<keyword evidence="3" id="KW-0809">Transit peptide</keyword>
<dbReference type="Gene3D" id="1.10.3580.10">
    <property type="entry name" value="ATP12 ATPase"/>
    <property type="match status" value="1"/>
</dbReference>
<evidence type="ECO:0000256" key="4">
    <source>
        <dbReference type="ARBA" id="ARBA00023128"/>
    </source>
</evidence>
<evidence type="ECO:0000313" key="7">
    <source>
        <dbReference type="Proteomes" id="UP001150538"/>
    </source>
</evidence>
<evidence type="ECO:0000313" key="6">
    <source>
        <dbReference type="EMBL" id="KAJ1910303.1"/>
    </source>
</evidence>
<dbReference type="Gene3D" id="3.30.2180.10">
    <property type="entry name" value="ATP12-like"/>
    <property type="match status" value="1"/>
</dbReference>
<dbReference type="SUPFAM" id="SSF160909">
    <property type="entry name" value="ATP12-like"/>
    <property type="match status" value="1"/>
</dbReference>
<accession>A0A9W7ZPT4</accession>